<feature type="region of interest" description="Disordered" evidence="1">
    <location>
        <begin position="36"/>
        <end position="68"/>
    </location>
</feature>
<dbReference type="Pfam" id="PF13628">
    <property type="entry name" value="DUF4142"/>
    <property type="match status" value="1"/>
</dbReference>
<feature type="domain" description="DUF4142" evidence="2">
    <location>
        <begin position="76"/>
        <end position="207"/>
    </location>
</feature>
<evidence type="ECO:0000313" key="4">
    <source>
        <dbReference type="Proteomes" id="UP000320160"/>
    </source>
</evidence>
<organism evidence="3 4">
    <name type="scientific">Sphingorhabdus contaminans</name>
    <dbReference type="NCBI Taxonomy" id="1343899"/>
    <lineage>
        <taxon>Bacteria</taxon>
        <taxon>Pseudomonadati</taxon>
        <taxon>Pseudomonadota</taxon>
        <taxon>Alphaproteobacteria</taxon>
        <taxon>Sphingomonadales</taxon>
        <taxon>Sphingomonadaceae</taxon>
        <taxon>Sphingorhabdus</taxon>
    </lineage>
</organism>
<dbReference type="EMBL" id="VKKU01000001">
    <property type="protein sequence ID" value="TSB05039.1"/>
    <property type="molecule type" value="Genomic_DNA"/>
</dbReference>
<gene>
    <name evidence="3" type="ORF">FOM92_06550</name>
</gene>
<evidence type="ECO:0000259" key="2">
    <source>
        <dbReference type="Pfam" id="PF13628"/>
    </source>
</evidence>
<protein>
    <submittedName>
        <fullName evidence="3">DUF4142 domain-containing protein</fullName>
    </submittedName>
</protein>
<comment type="caution">
    <text evidence="3">The sequence shown here is derived from an EMBL/GenBank/DDBJ whole genome shotgun (WGS) entry which is preliminary data.</text>
</comment>
<dbReference type="PANTHER" id="PTHR38593">
    <property type="entry name" value="BLR2558 PROTEIN"/>
    <property type="match status" value="1"/>
</dbReference>
<name>A0A553WJZ4_9SPHN</name>
<reference evidence="3 4" key="1">
    <citation type="submission" date="2019-07" db="EMBL/GenBank/DDBJ databases">
        <authorList>
            <person name="Park M."/>
        </authorList>
    </citation>
    <scope>NUCLEOTIDE SEQUENCE [LARGE SCALE GENOMIC DNA]</scope>
    <source>
        <strain evidence="3 4">KCTC32445</strain>
    </source>
</reference>
<dbReference type="OrthoDB" id="8005547at2"/>
<sequence>MPLTSGSRISTGKDPIMKTFPVLTMAVALAACGGTETTDNAGSVTDSTVQTPMTADAGTTNSDNMTDGTVPTDANGYLAMAGSGDMWEIESSKALIAKSQNADLKKFAQMMIDNHTQSTEKLKAAAKSANVTPPAPKLDAEQQRMLDELRTADANSIDMIYMRHQATAHQKALALHQGFAANGDNDALKKAAGEIVPVVERHIAELSRMSASS</sequence>
<keyword evidence="4" id="KW-1185">Reference proteome</keyword>
<dbReference type="AlphaFoldDB" id="A0A553WJZ4"/>
<evidence type="ECO:0000256" key="1">
    <source>
        <dbReference type="SAM" id="MobiDB-lite"/>
    </source>
</evidence>
<dbReference type="PANTHER" id="PTHR38593:SF1">
    <property type="entry name" value="BLR2558 PROTEIN"/>
    <property type="match status" value="1"/>
</dbReference>
<dbReference type="InterPro" id="IPR012347">
    <property type="entry name" value="Ferritin-like"/>
</dbReference>
<dbReference type="InterPro" id="IPR025419">
    <property type="entry name" value="DUF4142"/>
</dbReference>
<dbReference type="Proteomes" id="UP000320160">
    <property type="component" value="Unassembled WGS sequence"/>
</dbReference>
<proteinExistence type="predicted"/>
<evidence type="ECO:0000313" key="3">
    <source>
        <dbReference type="EMBL" id="TSB05039.1"/>
    </source>
</evidence>
<accession>A0A553WJZ4</accession>
<dbReference type="Gene3D" id="1.20.1260.10">
    <property type="match status" value="1"/>
</dbReference>